<dbReference type="AlphaFoldDB" id="A0A081A5Q0"/>
<sequence>MLVYSDLRMRLNLSTLEMLVFLTYNKAMWDFPPSPTKDAPITKWTTVSSDMAREDSQLLVEDMKVFIIVRSQLAPCVVCALTKLATWLMRTLMEYCTLLRQL</sequence>
<reference evidence="1 2" key="1">
    <citation type="submission" date="2013-11" db="EMBL/GenBank/DDBJ databases">
        <title>The Genome Sequence of Phytophthora parasitica P1976.</title>
        <authorList>
            <consortium name="The Broad Institute Genomics Platform"/>
            <person name="Russ C."/>
            <person name="Tyler B."/>
            <person name="Panabieres F."/>
            <person name="Shan W."/>
            <person name="Tripathy S."/>
            <person name="Grunwald N."/>
            <person name="Machado M."/>
            <person name="Johnson C.S."/>
            <person name="Walker B."/>
            <person name="Young S."/>
            <person name="Zeng Q."/>
            <person name="Gargeya S."/>
            <person name="Fitzgerald M."/>
            <person name="Haas B."/>
            <person name="Abouelleil A."/>
            <person name="Allen A.W."/>
            <person name="Alvarado L."/>
            <person name="Arachchi H.M."/>
            <person name="Berlin A.M."/>
            <person name="Chapman S.B."/>
            <person name="Gainer-Dewar J."/>
            <person name="Goldberg J."/>
            <person name="Griggs A."/>
            <person name="Gujja S."/>
            <person name="Hansen M."/>
            <person name="Howarth C."/>
            <person name="Imamovic A."/>
            <person name="Ireland A."/>
            <person name="Larimer J."/>
            <person name="McCowan C."/>
            <person name="Murphy C."/>
            <person name="Pearson M."/>
            <person name="Poon T.W."/>
            <person name="Priest M."/>
            <person name="Roberts A."/>
            <person name="Saif S."/>
            <person name="Shea T."/>
            <person name="Sisk P."/>
            <person name="Sykes S."/>
            <person name="Wortman J."/>
            <person name="Nusbaum C."/>
            <person name="Birren B."/>
        </authorList>
    </citation>
    <scope>NUCLEOTIDE SEQUENCE [LARGE SCALE GENOMIC DNA]</scope>
    <source>
        <strain evidence="1 2">P1976</strain>
    </source>
</reference>
<dbReference type="EMBL" id="ANJA01001823">
    <property type="protein sequence ID" value="ETO74211.1"/>
    <property type="molecule type" value="Genomic_DNA"/>
</dbReference>
<accession>A0A081A5Q0</accession>
<evidence type="ECO:0000313" key="2">
    <source>
        <dbReference type="Proteomes" id="UP000028582"/>
    </source>
</evidence>
<name>A0A081A5Q0_PHYNI</name>
<dbReference type="Proteomes" id="UP000028582">
    <property type="component" value="Unassembled WGS sequence"/>
</dbReference>
<comment type="caution">
    <text evidence="1">The sequence shown here is derived from an EMBL/GenBank/DDBJ whole genome shotgun (WGS) entry which is preliminary data.</text>
</comment>
<organism evidence="1 2">
    <name type="scientific">Phytophthora nicotianae P1976</name>
    <dbReference type="NCBI Taxonomy" id="1317066"/>
    <lineage>
        <taxon>Eukaryota</taxon>
        <taxon>Sar</taxon>
        <taxon>Stramenopiles</taxon>
        <taxon>Oomycota</taxon>
        <taxon>Peronosporomycetes</taxon>
        <taxon>Peronosporales</taxon>
        <taxon>Peronosporaceae</taxon>
        <taxon>Phytophthora</taxon>
    </lineage>
</organism>
<gene>
    <name evidence="1" type="ORF">F444_09986</name>
</gene>
<proteinExistence type="predicted"/>
<evidence type="ECO:0000313" key="1">
    <source>
        <dbReference type="EMBL" id="ETO74211.1"/>
    </source>
</evidence>
<protein>
    <submittedName>
        <fullName evidence="1">Uncharacterized protein</fullName>
    </submittedName>
</protein>